<feature type="region of interest" description="Disordered" evidence="14">
    <location>
        <begin position="528"/>
        <end position="561"/>
    </location>
</feature>
<evidence type="ECO:0000256" key="2">
    <source>
        <dbReference type="ARBA" id="ARBA00004496"/>
    </source>
</evidence>
<dbReference type="GO" id="GO:0006431">
    <property type="term" value="P:methionyl-tRNA aminoacylation"/>
    <property type="evidence" value="ECO:0007669"/>
    <property type="project" value="UniProtKB-UniRule"/>
</dbReference>
<feature type="binding site" evidence="13">
    <location>
        <position position="148"/>
    </location>
    <ligand>
        <name>Zn(2+)</name>
        <dbReference type="ChEBI" id="CHEBI:29105"/>
    </ligand>
</feature>
<name>A0A9D1SGC5_9FIRM</name>
<sequence length="717" mass="79267">MDNQTKKPYYITTAIAYTSGKPHIGNTYEAVLADAIARFKRKEGYDVFFQTGTDEHGQKIEEKAEKAGVTPKQYVDKVAGEIRQIWDLMGTSYDKFIRTTDPEHERTVAKIFQKFYDRGDIYKGCYEGMYCTPCESFWTESQLVDGKCPDCGREVKPAKEEAYFFRMGKYADRLIEHINTHPEFIQPVSRKNEMMNNFLLKGLQDLCVSRTSFSWGIPVPFDKKHVVYVWLDALTNYITGLGYDPDGNSGENYKKYWPADLHLIGKDIIRFHTIYWPIFLMALGEPLPKQVFGHPWLLQGDGKMSKSKGNVIYADDLVRLFGVDAVRYFVLHEMPFDNDGVISWELVAERYNTELANVLGNLVSRTVAMISKYFGGTVTRPSSHGEGPDENFREFVTGTVSRVRARADELRVADALTEIFALFRRANKYIDETMPWALAKEESKKERLNDVLYNLAEAIQTGASLLDSFMPDTSAKILAAFGGADRSLEECARFGLAERVTVTPVSALFARIDFKALEPEIEKIREAQRAEAAAETAGTANTAGAKGQAEPSGQAATETQAAAAKKSGIKIAKATPAGTADTVAPAVSGTEKKDAAQAEGGTAEEEKAEEISIEDFAKVRLQVGEIVACEKVPKSSKLLHETVKFGAETRSVVSGIGKHYKPEELVGKKVVFVTNLKPVTLCGVLSEGMILAAEDENGKLALVVPDDSALESGAKIG</sequence>
<feature type="compositionally biased region" description="Low complexity" evidence="14">
    <location>
        <begin position="530"/>
        <end position="561"/>
    </location>
</feature>
<dbReference type="SUPFAM" id="SSF52374">
    <property type="entry name" value="Nucleotidylyl transferase"/>
    <property type="match status" value="1"/>
</dbReference>
<dbReference type="SUPFAM" id="SSF50249">
    <property type="entry name" value="Nucleic acid-binding proteins"/>
    <property type="match status" value="1"/>
</dbReference>
<evidence type="ECO:0000256" key="1">
    <source>
        <dbReference type="ARBA" id="ARBA00003314"/>
    </source>
</evidence>
<reference evidence="16" key="2">
    <citation type="journal article" date="2021" name="PeerJ">
        <title>Extensive microbial diversity within the chicken gut microbiome revealed by metagenomics and culture.</title>
        <authorList>
            <person name="Gilroy R."/>
            <person name="Ravi A."/>
            <person name="Getino M."/>
            <person name="Pursley I."/>
            <person name="Horton D.L."/>
            <person name="Alikhan N.F."/>
            <person name="Baker D."/>
            <person name="Gharbi K."/>
            <person name="Hall N."/>
            <person name="Watson M."/>
            <person name="Adriaenssens E.M."/>
            <person name="Foster-Nyarko E."/>
            <person name="Jarju S."/>
            <person name="Secka A."/>
            <person name="Antonio M."/>
            <person name="Oren A."/>
            <person name="Chaudhuri R.R."/>
            <person name="La Ragione R."/>
            <person name="Hildebrand F."/>
            <person name="Pallen M.J."/>
        </authorList>
    </citation>
    <scope>NUCLEOTIDE SEQUENCE</scope>
    <source>
        <strain evidence="16">11687</strain>
    </source>
</reference>
<keyword evidence="13" id="KW-0862">Zinc</keyword>
<dbReference type="InterPro" id="IPR015413">
    <property type="entry name" value="Methionyl/Leucyl_tRNA_Synth"/>
</dbReference>
<reference evidence="16" key="1">
    <citation type="submission" date="2020-10" db="EMBL/GenBank/DDBJ databases">
        <authorList>
            <person name="Gilroy R."/>
        </authorList>
    </citation>
    <scope>NUCLEOTIDE SEQUENCE</scope>
    <source>
        <strain evidence="16">11687</strain>
    </source>
</reference>
<dbReference type="HAMAP" id="MF_01228">
    <property type="entry name" value="Met_tRNA_synth_type2"/>
    <property type="match status" value="1"/>
</dbReference>
<keyword evidence="13" id="KW-0479">Metal-binding</keyword>
<evidence type="ECO:0000256" key="5">
    <source>
        <dbReference type="ARBA" id="ARBA00022555"/>
    </source>
</evidence>
<dbReference type="Proteomes" id="UP000824081">
    <property type="component" value="Unassembled WGS sequence"/>
</dbReference>
<dbReference type="GO" id="GO:0000049">
    <property type="term" value="F:tRNA binding"/>
    <property type="evidence" value="ECO:0007669"/>
    <property type="project" value="UniProtKB-UniRule"/>
</dbReference>
<dbReference type="FunFam" id="2.170.220.10:FF:000002">
    <property type="entry name" value="Methionine--tRNA ligase"/>
    <property type="match status" value="1"/>
</dbReference>
<evidence type="ECO:0000259" key="15">
    <source>
        <dbReference type="PROSITE" id="PS50886"/>
    </source>
</evidence>
<dbReference type="InterPro" id="IPR041872">
    <property type="entry name" value="Anticodon_Met"/>
</dbReference>
<dbReference type="Gene3D" id="1.10.730.10">
    <property type="entry name" value="Isoleucyl-tRNA Synthetase, Domain 1"/>
    <property type="match status" value="1"/>
</dbReference>
<keyword evidence="9 13" id="KW-0694">RNA-binding</keyword>
<dbReference type="EMBL" id="DVMZ01000090">
    <property type="protein sequence ID" value="HIU59136.1"/>
    <property type="molecule type" value="Genomic_DNA"/>
</dbReference>
<keyword evidence="8 13" id="KW-0067">ATP-binding</keyword>
<feature type="binding site" evidence="13">
    <location>
        <position position="151"/>
    </location>
    <ligand>
        <name>Zn(2+)</name>
        <dbReference type="ChEBI" id="CHEBI:29105"/>
    </ligand>
</feature>
<evidence type="ECO:0000313" key="17">
    <source>
        <dbReference type="Proteomes" id="UP000824081"/>
    </source>
</evidence>
<dbReference type="CDD" id="cd07957">
    <property type="entry name" value="Anticodon_Ia_Met"/>
    <property type="match status" value="1"/>
</dbReference>
<comment type="cofactor">
    <cofactor evidence="13">
        <name>Zn(2+)</name>
        <dbReference type="ChEBI" id="CHEBI:29105"/>
    </cofactor>
    <text evidence="13">Binds 1 zinc ion per subunit.</text>
</comment>
<evidence type="ECO:0000256" key="7">
    <source>
        <dbReference type="ARBA" id="ARBA00022741"/>
    </source>
</evidence>
<keyword evidence="4 13" id="KW-0963">Cytoplasm</keyword>
<keyword evidence="6 13" id="KW-0436">Ligase</keyword>
<dbReference type="InterPro" id="IPR023457">
    <property type="entry name" value="Met-tRNA_synth_2"/>
</dbReference>
<accession>A0A9D1SGC5</accession>
<evidence type="ECO:0000256" key="8">
    <source>
        <dbReference type="ARBA" id="ARBA00022840"/>
    </source>
</evidence>
<evidence type="ECO:0000256" key="3">
    <source>
        <dbReference type="ARBA" id="ARBA00011738"/>
    </source>
</evidence>
<dbReference type="InterPro" id="IPR009080">
    <property type="entry name" value="tRNAsynth_Ia_anticodon-bd"/>
</dbReference>
<evidence type="ECO:0000256" key="12">
    <source>
        <dbReference type="ARBA" id="ARBA00047364"/>
    </source>
</evidence>
<evidence type="ECO:0000256" key="6">
    <source>
        <dbReference type="ARBA" id="ARBA00022598"/>
    </source>
</evidence>
<dbReference type="NCBIfam" id="TIGR00398">
    <property type="entry name" value="metG"/>
    <property type="match status" value="1"/>
</dbReference>
<feature type="binding site" evidence="13">
    <location>
        <position position="134"/>
    </location>
    <ligand>
        <name>Zn(2+)</name>
        <dbReference type="ChEBI" id="CHEBI:29105"/>
    </ligand>
</feature>
<evidence type="ECO:0000256" key="14">
    <source>
        <dbReference type="SAM" id="MobiDB-lite"/>
    </source>
</evidence>
<dbReference type="PROSITE" id="PS50886">
    <property type="entry name" value="TRBD"/>
    <property type="match status" value="1"/>
</dbReference>
<dbReference type="Pfam" id="PF09334">
    <property type="entry name" value="tRNA-synt_1g"/>
    <property type="match status" value="2"/>
</dbReference>
<dbReference type="Gene3D" id="3.40.50.620">
    <property type="entry name" value="HUPs"/>
    <property type="match status" value="1"/>
</dbReference>
<dbReference type="Gene3D" id="2.170.220.10">
    <property type="match status" value="1"/>
</dbReference>
<protein>
    <recommendedName>
        <fullName evidence="13">Methionine--tRNA ligase</fullName>
        <ecNumber evidence="13">6.1.1.10</ecNumber>
    </recommendedName>
    <alternativeName>
        <fullName evidence="13">Methionyl-tRNA synthetase</fullName>
        <shortName evidence="13">MetRS</shortName>
    </alternativeName>
</protein>
<comment type="subcellular location">
    <subcellularLocation>
        <location evidence="2 13">Cytoplasm</location>
    </subcellularLocation>
</comment>
<evidence type="ECO:0000256" key="10">
    <source>
        <dbReference type="ARBA" id="ARBA00022917"/>
    </source>
</evidence>
<dbReference type="Gene3D" id="2.40.50.140">
    <property type="entry name" value="Nucleic acid-binding proteins"/>
    <property type="match status" value="1"/>
</dbReference>
<dbReference type="EC" id="6.1.1.10" evidence="13"/>
<gene>
    <name evidence="13 16" type="primary">metG</name>
    <name evidence="16" type="ORF">IAC57_03435</name>
</gene>
<dbReference type="InterPro" id="IPR014758">
    <property type="entry name" value="Met-tRNA_synth"/>
</dbReference>
<dbReference type="InterPro" id="IPR004495">
    <property type="entry name" value="Met-tRNA-synth_bsu_C"/>
</dbReference>
<evidence type="ECO:0000256" key="13">
    <source>
        <dbReference type="HAMAP-Rule" id="MF_01228"/>
    </source>
</evidence>
<dbReference type="GO" id="GO:0046872">
    <property type="term" value="F:metal ion binding"/>
    <property type="evidence" value="ECO:0007669"/>
    <property type="project" value="UniProtKB-KW"/>
</dbReference>
<dbReference type="Pfam" id="PF01588">
    <property type="entry name" value="tRNA_bind"/>
    <property type="match status" value="1"/>
</dbReference>
<comment type="caution">
    <text evidence="16">The sequence shown here is derived from an EMBL/GenBank/DDBJ whole genome shotgun (WGS) entry which is preliminary data.</text>
</comment>
<dbReference type="GO" id="GO:0005737">
    <property type="term" value="C:cytoplasm"/>
    <property type="evidence" value="ECO:0007669"/>
    <property type="project" value="UniProtKB-SubCell"/>
</dbReference>
<dbReference type="NCBIfam" id="NF008900">
    <property type="entry name" value="PRK12267.1"/>
    <property type="match status" value="1"/>
</dbReference>
<dbReference type="PANTHER" id="PTHR43326">
    <property type="entry name" value="METHIONYL-TRNA SYNTHETASE"/>
    <property type="match status" value="1"/>
</dbReference>
<dbReference type="InterPro" id="IPR012340">
    <property type="entry name" value="NA-bd_OB-fold"/>
</dbReference>
<dbReference type="AlphaFoldDB" id="A0A9D1SGC5"/>
<comment type="catalytic activity">
    <reaction evidence="12 13">
        <text>tRNA(Met) + L-methionine + ATP = L-methionyl-tRNA(Met) + AMP + diphosphate</text>
        <dbReference type="Rhea" id="RHEA:13481"/>
        <dbReference type="Rhea" id="RHEA-COMP:9667"/>
        <dbReference type="Rhea" id="RHEA-COMP:9698"/>
        <dbReference type="ChEBI" id="CHEBI:30616"/>
        <dbReference type="ChEBI" id="CHEBI:33019"/>
        <dbReference type="ChEBI" id="CHEBI:57844"/>
        <dbReference type="ChEBI" id="CHEBI:78442"/>
        <dbReference type="ChEBI" id="CHEBI:78530"/>
        <dbReference type="ChEBI" id="CHEBI:456215"/>
        <dbReference type="EC" id="6.1.1.10"/>
    </reaction>
</comment>
<keyword evidence="5 13" id="KW-0820">tRNA-binding</keyword>
<feature type="region of interest" description="Disordered" evidence="14">
    <location>
        <begin position="580"/>
        <end position="609"/>
    </location>
</feature>
<comment type="subunit">
    <text evidence="3 13">Homodimer.</text>
</comment>
<dbReference type="CDD" id="cd02800">
    <property type="entry name" value="tRNA_bind_EcMetRS_like"/>
    <property type="match status" value="1"/>
</dbReference>
<dbReference type="Pfam" id="PF19303">
    <property type="entry name" value="Anticodon_3"/>
    <property type="match status" value="1"/>
</dbReference>
<comment type="similarity">
    <text evidence="13">Belongs to the class-I aminoacyl-tRNA synthetase family. MetG type 2A subfamily.</text>
</comment>
<keyword evidence="10 13" id="KW-0648">Protein biosynthesis</keyword>
<feature type="short sequence motif" description="'HIGH' region" evidence="13">
    <location>
        <begin position="16"/>
        <end position="26"/>
    </location>
</feature>
<keyword evidence="11 13" id="KW-0030">Aminoacyl-tRNA synthetase</keyword>
<evidence type="ECO:0000313" key="16">
    <source>
        <dbReference type="EMBL" id="HIU59136.1"/>
    </source>
</evidence>
<dbReference type="InterPro" id="IPR033911">
    <property type="entry name" value="MetRS_core"/>
</dbReference>
<dbReference type="InterPro" id="IPR014729">
    <property type="entry name" value="Rossmann-like_a/b/a_fold"/>
</dbReference>
<feature type="short sequence motif" description="'KMSKS' region" evidence="13">
    <location>
        <begin position="303"/>
        <end position="307"/>
    </location>
</feature>
<comment type="function">
    <text evidence="1 13">Is required not only for elongation of protein synthesis but also for the initiation of all mRNA translation through initiator tRNA(fMet) aminoacylation.</text>
</comment>
<comment type="caution">
    <text evidence="13">Lacks conserved residue(s) required for the propagation of feature annotation.</text>
</comment>
<dbReference type="GO" id="GO:0004825">
    <property type="term" value="F:methionine-tRNA ligase activity"/>
    <property type="evidence" value="ECO:0007669"/>
    <property type="project" value="UniProtKB-UniRule"/>
</dbReference>
<feature type="binding site" evidence="13">
    <location>
        <position position="131"/>
    </location>
    <ligand>
        <name>Zn(2+)</name>
        <dbReference type="ChEBI" id="CHEBI:29105"/>
    </ligand>
</feature>
<dbReference type="PRINTS" id="PR01041">
    <property type="entry name" value="TRNASYNTHMET"/>
</dbReference>
<evidence type="ECO:0000256" key="4">
    <source>
        <dbReference type="ARBA" id="ARBA00022490"/>
    </source>
</evidence>
<keyword evidence="7 13" id="KW-0547">Nucleotide-binding</keyword>
<dbReference type="PANTHER" id="PTHR43326:SF1">
    <property type="entry name" value="METHIONINE--TRNA LIGASE, MITOCHONDRIAL"/>
    <property type="match status" value="1"/>
</dbReference>
<evidence type="ECO:0000256" key="9">
    <source>
        <dbReference type="ARBA" id="ARBA00022884"/>
    </source>
</evidence>
<proteinExistence type="inferred from homology"/>
<dbReference type="InterPro" id="IPR002547">
    <property type="entry name" value="tRNA-bd_dom"/>
</dbReference>
<dbReference type="SUPFAM" id="SSF47323">
    <property type="entry name" value="Anticodon-binding domain of a subclass of class I aminoacyl-tRNA synthetases"/>
    <property type="match status" value="1"/>
</dbReference>
<organism evidence="16 17">
    <name type="scientific">Candidatus Scatosoma pullistercoris</name>
    <dbReference type="NCBI Taxonomy" id="2840934"/>
    <lineage>
        <taxon>Bacteria</taxon>
        <taxon>Bacillati</taxon>
        <taxon>Bacillota</taxon>
        <taxon>Clostridia</taxon>
        <taxon>Candidatus Scatosoma</taxon>
    </lineage>
</organism>
<dbReference type="NCBIfam" id="TIGR00399">
    <property type="entry name" value="metG_C_term"/>
    <property type="match status" value="1"/>
</dbReference>
<dbReference type="CDD" id="cd00814">
    <property type="entry name" value="MetRS_core"/>
    <property type="match status" value="1"/>
</dbReference>
<dbReference type="FunFam" id="2.40.50.140:FF:000042">
    <property type="entry name" value="Methionine--tRNA ligase"/>
    <property type="match status" value="1"/>
</dbReference>
<evidence type="ECO:0000256" key="11">
    <source>
        <dbReference type="ARBA" id="ARBA00023146"/>
    </source>
</evidence>
<dbReference type="GO" id="GO:0005524">
    <property type="term" value="F:ATP binding"/>
    <property type="evidence" value="ECO:0007669"/>
    <property type="project" value="UniProtKB-UniRule"/>
</dbReference>
<feature type="domain" description="TRNA-binding" evidence="15">
    <location>
        <begin position="615"/>
        <end position="717"/>
    </location>
</feature>